<dbReference type="RefSeq" id="WP_068610162.1">
    <property type="nucleotide sequence ID" value="NZ_CP011388.1"/>
</dbReference>
<name>A0A172TNC0_9BACL</name>
<gene>
    <name evidence="2" type="ORF">SY83_21235</name>
</gene>
<feature type="transmembrane region" description="Helical" evidence="1">
    <location>
        <begin position="156"/>
        <end position="177"/>
    </location>
</feature>
<dbReference type="KEGG" id="pswu:SY83_21235"/>
<feature type="transmembrane region" description="Helical" evidence="1">
    <location>
        <begin position="197"/>
        <end position="215"/>
    </location>
</feature>
<dbReference type="Proteomes" id="UP000076927">
    <property type="component" value="Chromosome"/>
</dbReference>
<evidence type="ECO:0000313" key="2">
    <source>
        <dbReference type="EMBL" id="ANE48384.1"/>
    </source>
</evidence>
<feature type="transmembrane region" description="Helical" evidence="1">
    <location>
        <begin position="55"/>
        <end position="74"/>
    </location>
</feature>
<keyword evidence="1" id="KW-0812">Transmembrane</keyword>
<dbReference type="EMBL" id="CP011388">
    <property type="protein sequence ID" value="ANE48384.1"/>
    <property type="molecule type" value="Genomic_DNA"/>
</dbReference>
<sequence length="255" mass="28961">MPFTFAHPLYIAPLKWLQPSYISLTGLILGSMSPDYEYFIALEPFQSIGHSATGLLFQGIPLSILFACLFHYIIKIPLAEHLPSLYNTDLKTRQWIKMNEHRKFGNLKAAFVFLICVVIGFYSHIGLDAFTHKSGSFVTKYSFLQQTIAGFPVYKLLQHTLSLIGLTLEAWFLINLLKRTKLTTASDRQRPHTKLRYWLLVMLITIITVALKLTFTASTNTIGIIVVSTISGISMGILLSSVRYWILRHYAVRST</sequence>
<dbReference type="InterPro" id="IPR025238">
    <property type="entry name" value="DUF4184"/>
</dbReference>
<reference evidence="2 3" key="1">
    <citation type="submission" date="2015-01" db="EMBL/GenBank/DDBJ databases">
        <title>Paenibacillus swuensis/DY6/whole genome sequencing.</title>
        <authorList>
            <person name="Kim M.K."/>
            <person name="Srinivasan S."/>
            <person name="Lee J.-J."/>
        </authorList>
    </citation>
    <scope>NUCLEOTIDE SEQUENCE [LARGE SCALE GENOMIC DNA]</scope>
    <source>
        <strain evidence="2 3">DY6</strain>
    </source>
</reference>
<dbReference type="AlphaFoldDB" id="A0A172TNC0"/>
<feature type="transmembrane region" description="Helical" evidence="1">
    <location>
        <begin position="107"/>
        <end position="125"/>
    </location>
</feature>
<evidence type="ECO:0008006" key="4">
    <source>
        <dbReference type="Google" id="ProtNLM"/>
    </source>
</evidence>
<keyword evidence="3" id="KW-1185">Reference proteome</keyword>
<dbReference type="Pfam" id="PF13803">
    <property type="entry name" value="DUF4184"/>
    <property type="match status" value="1"/>
</dbReference>
<organism evidence="2 3">
    <name type="scientific">Paenibacillus swuensis</name>
    <dbReference type="NCBI Taxonomy" id="1178515"/>
    <lineage>
        <taxon>Bacteria</taxon>
        <taxon>Bacillati</taxon>
        <taxon>Bacillota</taxon>
        <taxon>Bacilli</taxon>
        <taxon>Bacillales</taxon>
        <taxon>Paenibacillaceae</taxon>
        <taxon>Paenibacillus</taxon>
    </lineage>
</organism>
<accession>A0A172TNC0</accession>
<dbReference type="OrthoDB" id="8481923at2"/>
<evidence type="ECO:0000256" key="1">
    <source>
        <dbReference type="SAM" id="Phobius"/>
    </source>
</evidence>
<proteinExistence type="predicted"/>
<dbReference type="PATRIC" id="fig|1178515.4.peg.4302"/>
<evidence type="ECO:0000313" key="3">
    <source>
        <dbReference type="Proteomes" id="UP000076927"/>
    </source>
</evidence>
<feature type="transmembrane region" description="Helical" evidence="1">
    <location>
        <begin position="221"/>
        <end position="246"/>
    </location>
</feature>
<keyword evidence="1" id="KW-0472">Membrane</keyword>
<keyword evidence="1" id="KW-1133">Transmembrane helix</keyword>
<protein>
    <recommendedName>
        <fullName evidence="4">DUF4184 family protein</fullName>
    </recommendedName>
</protein>